<accession>A0ABU5GXF5</accession>
<protein>
    <submittedName>
        <fullName evidence="3">DUF2293 domain-containing protein</fullName>
    </submittedName>
</protein>
<proteinExistence type="predicted"/>
<comment type="caution">
    <text evidence="3">The sequence shown here is derived from an EMBL/GenBank/DDBJ whole genome shotgun (WGS) entry which is preliminary data.</text>
</comment>
<dbReference type="Proteomes" id="UP001291309">
    <property type="component" value="Unassembled WGS sequence"/>
</dbReference>
<dbReference type="Pfam" id="PF10056">
    <property type="entry name" value="DUF2293"/>
    <property type="match status" value="1"/>
</dbReference>
<dbReference type="InterPro" id="IPR018744">
    <property type="entry name" value="DUF2293"/>
</dbReference>
<dbReference type="RefSeq" id="WP_321544602.1">
    <property type="nucleotide sequence ID" value="NZ_JAXIVS010000002.1"/>
</dbReference>
<evidence type="ECO:0000259" key="2">
    <source>
        <dbReference type="Pfam" id="PF10056"/>
    </source>
</evidence>
<organism evidence="3 4">
    <name type="scientific">Hyalangium rubrum</name>
    <dbReference type="NCBI Taxonomy" id="3103134"/>
    <lineage>
        <taxon>Bacteria</taxon>
        <taxon>Pseudomonadati</taxon>
        <taxon>Myxococcota</taxon>
        <taxon>Myxococcia</taxon>
        <taxon>Myxococcales</taxon>
        <taxon>Cystobacterineae</taxon>
        <taxon>Archangiaceae</taxon>
        <taxon>Hyalangium</taxon>
    </lineage>
</organism>
<feature type="region of interest" description="Disordered" evidence="1">
    <location>
        <begin position="1"/>
        <end position="38"/>
    </location>
</feature>
<feature type="domain" description="DUF2293" evidence="2">
    <location>
        <begin position="121"/>
        <end position="204"/>
    </location>
</feature>
<dbReference type="EMBL" id="JAXIVS010000002">
    <property type="protein sequence ID" value="MDY7225876.1"/>
    <property type="molecule type" value="Genomic_DNA"/>
</dbReference>
<reference evidence="3 4" key="1">
    <citation type="submission" date="2023-12" db="EMBL/GenBank/DDBJ databases">
        <title>the genome sequence of Hyalangium sp. s54d21.</title>
        <authorList>
            <person name="Zhang X."/>
        </authorList>
    </citation>
    <scope>NUCLEOTIDE SEQUENCE [LARGE SCALE GENOMIC DNA]</scope>
    <source>
        <strain evidence="4">s54d21</strain>
    </source>
</reference>
<sequence>MADSLTVAPTPDPRRVRAPDGSLLTPPPGWALLPPGDAGLTRRVKAAGPSWTVVEKKGRKTFSRGIWAPEAHISAARAELEAERATPAYAKRRASDQARREREQAEYEVDFANQVLRFLSFAPTFTAHAKRLAVVVTAHAAPVGSGTVARTERIPVERRAEAAVIAWLRHQTTGYDDMRIARVKGARREVRRELAEMSRALLDVHRRDVPHAVVSCSLCSALEKLQKPG</sequence>
<evidence type="ECO:0000313" key="4">
    <source>
        <dbReference type="Proteomes" id="UP001291309"/>
    </source>
</evidence>
<evidence type="ECO:0000313" key="3">
    <source>
        <dbReference type="EMBL" id="MDY7225876.1"/>
    </source>
</evidence>
<evidence type="ECO:0000256" key="1">
    <source>
        <dbReference type="SAM" id="MobiDB-lite"/>
    </source>
</evidence>
<keyword evidence="4" id="KW-1185">Reference proteome</keyword>
<gene>
    <name evidence="3" type="ORF">SYV04_05760</name>
</gene>
<name>A0ABU5GXF5_9BACT</name>